<evidence type="ECO:0000313" key="4">
    <source>
        <dbReference type="EMBL" id="KAK4527716.1"/>
    </source>
</evidence>
<protein>
    <recommendedName>
        <fullName evidence="3">V-SNARE coiled-coil homology domain-containing protein</fullName>
    </recommendedName>
</protein>
<dbReference type="SUPFAM" id="SSF58038">
    <property type="entry name" value="SNARE fusion complex"/>
    <property type="match status" value="1"/>
</dbReference>
<dbReference type="Gene3D" id="1.20.5.110">
    <property type="match status" value="1"/>
</dbReference>
<proteinExistence type="predicted"/>
<feature type="domain" description="V-SNARE coiled-coil homology" evidence="3">
    <location>
        <begin position="233"/>
        <end position="293"/>
    </location>
</feature>
<keyword evidence="1" id="KW-0175">Coiled coil</keyword>
<evidence type="ECO:0000259" key="3">
    <source>
        <dbReference type="PROSITE" id="PS50892"/>
    </source>
</evidence>
<feature type="compositionally biased region" description="Low complexity" evidence="2">
    <location>
        <begin position="193"/>
        <end position="215"/>
    </location>
</feature>
<dbReference type="Proteomes" id="UP001300502">
    <property type="component" value="Unassembled WGS sequence"/>
</dbReference>
<dbReference type="InterPro" id="IPR042855">
    <property type="entry name" value="V_SNARE_CC"/>
</dbReference>
<accession>A0AAV9IKH6</accession>
<dbReference type="CDD" id="cd15873">
    <property type="entry name" value="R-SNARE_STXBP5_6"/>
    <property type="match status" value="1"/>
</dbReference>
<evidence type="ECO:0000256" key="1">
    <source>
        <dbReference type="PROSITE-ProRule" id="PRU00290"/>
    </source>
</evidence>
<dbReference type="EMBL" id="JANCYU010000055">
    <property type="protein sequence ID" value="KAK4527716.1"/>
    <property type="molecule type" value="Genomic_DNA"/>
</dbReference>
<feature type="compositionally biased region" description="Acidic residues" evidence="2">
    <location>
        <begin position="85"/>
        <end position="95"/>
    </location>
</feature>
<dbReference type="AlphaFoldDB" id="A0AAV9IKH6"/>
<feature type="compositionally biased region" description="Basic and acidic residues" evidence="2">
    <location>
        <begin position="218"/>
        <end position="229"/>
    </location>
</feature>
<evidence type="ECO:0000256" key="2">
    <source>
        <dbReference type="SAM" id="MobiDB-lite"/>
    </source>
</evidence>
<evidence type="ECO:0000313" key="5">
    <source>
        <dbReference type="Proteomes" id="UP001300502"/>
    </source>
</evidence>
<sequence>MSPPFVRICIVMSPQQQPQDEEVADPLEHKFLELKEQLVQVVKQLRKKPNDSLLCRRKEELTENMRALTELMIQENVVDSTSESNEGDGSVEENNDGGTNSIHVVGKEEQQEETDSCQDSQVQQVESREKQLRQKSVEISKQLEQLEHNDQNEVMRKNLEAELSHIAEELLQLEEEEAEKEEPVATSCNPNVSSCPISSSSSTPRHLSSSSSSSSQHMENRKTSQDELWNKYQHKPPQHSPSEIRSAVEQARNRLAKRGEKLGQLGRNTEEMQNQAKAFMEAAIQLNRREQRKSWFP</sequence>
<feature type="region of interest" description="Disordered" evidence="2">
    <location>
        <begin position="76"/>
        <end position="129"/>
    </location>
</feature>
<comment type="caution">
    <text evidence="4">The sequence shown here is derived from an EMBL/GenBank/DDBJ whole genome shotgun (WGS) entry which is preliminary data.</text>
</comment>
<dbReference type="PROSITE" id="PS50892">
    <property type="entry name" value="V_SNARE"/>
    <property type="match status" value="1"/>
</dbReference>
<organism evidence="4 5">
    <name type="scientific">Galdieria yellowstonensis</name>
    <dbReference type="NCBI Taxonomy" id="3028027"/>
    <lineage>
        <taxon>Eukaryota</taxon>
        <taxon>Rhodophyta</taxon>
        <taxon>Bangiophyceae</taxon>
        <taxon>Galdieriales</taxon>
        <taxon>Galdieriaceae</taxon>
        <taxon>Galdieria</taxon>
    </lineage>
</organism>
<keyword evidence="5" id="KW-1185">Reference proteome</keyword>
<gene>
    <name evidence="4" type="ORF">GAYE_SCF43G5643</name>
</gene>
<feature type="region of interest" description="Disordered" evidence="2">
    <location>
        <begin position="175"/>
        <end position="246"/>
    </location>
</feature>
<name>A0AAV9IKH6_9RHOD</name>
<reference evidence="4 5" key="1">
    <citation type="submission" date="2022-07" db="EMBL/GenBank/DDBJ databases">
        <title>Genome-wide signatures of adaptation to extreme environments.</title>
        <authorList>
            <person name="Cho C.H."/>
            <person name="Yoon H.S."/>
        </authorList>
    </citation>
    <scope>NUCLEOTIDE SEQUENCE [LARGE SCALE GENOMIC DNA]</scope>
    <source>
        <strain evidence="4 5">108.79 E11</strain>
    </source>
</reference>